<name>J0W5E6_RHILT</name>
<feature type="non-terminal residue" evidence="1">
    <location>
        <position position="1"/>
    </location>
</feature>
<reference evidence="1 2" key="1">
    <citation type="submission" date="2012-02" db="EMBL/GenBank/DDBJ databases">
        <title>Improved High-Quality Draft Sequence of Rhizobium leguminosarum bv. trifolii WSM2297.</title>
        <authorList>
            <consortium name="US DOE Joint Genome Institute"/>
            <person name="Lucas S."/>
            <person name="Han J."/>
            <person name="Lapidus A."/>
            <person name="Cheng J.-F."/>
            <person name="Goodwin L."/>
            <person name="Pitluck S."/>
            <person name="Peters L."/>
            <person name="Ovchinnikova G."/>
            <person name="Zhang X."/>
            <person name="Detter J.C."/>
            <person name="Han C."/>
            <person name="Tapia R."/>
            <person name="Land M."/>
            <person name="Hauser L."/>
            <person name="Kyrpides N."/>
            <person name="Ivanova N."/>
            <person name="Pagani I."/>
            <person name="Brau L."/>
            <person name="Yates R."/>
            <person name="O'Hara G."/>
            <person name="Rui T."/>
            <person name="Howieson J."/>
            <person name="Reeve W."/>
            <person name="Woyke T."/>
        </authorList>
    </citation>
    <scope>NUCLEOTIDE SEQUENCE [LARGE SCALE GENOMIC DNA]</scope>
    <source>
        <strain evidence="1 2">WSM2297</strain>
    </source>
</reference>
<sequence>IRQFLVDEQCDPEMIERVMADELSRKS</sequence>
<dbReference type="HOGENOM" id="CLU_3413926_0_0_5"/>
<gene>
    <name evidence="1" type="ORF">Rleg4DRAFT_2018</name>
</gene>
<evidence type="ECO:0000313" key="1">
    <source>
        <dbReference type="EMBL" id="EJC80393.1"/>
    </source>
</evidence>
<protein>
    <submittedName>
        <fullName evidence="1">Uncharacterized protein</fullName>
    </submittedName>
</protein>
<organism evidence="1 2">
    <name type="scientific">Rhizobium leguminosarum bv. trifolii WSM2297</name>
    <dbReference type="NCBI Taxonomy" id="754762"/>
    <lineage>
        <taxon>Bacteria</taxon>
        <taxon>Pseudomonadati</taxon>
        <taxon>Pseudomonadota</taxon>
        <taxon>Alphaproteobacteria</taxon>
        <taxon>Hyphomicrobiales</taxon>
        <taxon>Rhizobiaceae</taxon>
        <taxon>Rhizobium/Agrobacterium group</taxon>
        <taxon>Rhizobium</taxon>
    </lineage>
</organism>
<evidence type="ECO:0000313" key="2">
    <source>
        <dbReference type="Proteomes" id="UP000005732"/>
    </source>
</evidence>
<accession>J0W5E6</accession>
<dbReference type="Proteomes" id="UP000005732">
    <property type="component" value="Unassembled WGS sequence"/>
</dbReference>
<dbReference type="AlphaFoldDB" id="J0W5E6"/>
<proteinExistence type="predicted"/>
<dbReference type="EMBL" id="JH719395">
    <property type="protein sequence ID" value="EJC80393.1"/>
    <property type="molecule type" value="Genomic_DNA"/>
</dbReference>